<proteinExistence type="predicted"/>
<dbReference type="EMBL" id="NCKW01009456">
    <property type="protein sequence ID" value="POM67260.1"/>
    <property type="molecule type" value="Genomic_DNA"/>
</dbReference>
<dbReference type="OrthoDB" id="125134at2759"/>
<accession>A0A2P4XNX5</accession>
<dbReference type="AlphaFoldDB" id="A0A2P4XNX5"/>
<keyword evidence="2" id="KW-1185">Reference proteome</keyword>
<sequence length="366" mass="41976">MDYDFANSVSHTCIPPSMRVTEALESSRARDVTDAMQRDVDSLATSTIATPLQIWDELSTKYYQSPEGNSVVRGMPRGQVLKRDHHARTLHYGTDMHGRVEVPPSVNVKNSNVLFLQFHHVWGNGTGKLDRVIGWANPALLNLLRYENITVFLDGTFRCVPDKFAQLYQLLKAVPFLGYPFHVTPLQHTCWNHLQFVSNACGKVLKVKEVVCDFEAALINAACKRRMLKECLHHDQIKIAMLPGFLDMLTVIEKNKIAKQGIPWVKSAIKAKCEKDNITYTETKWSSFWKYFECTWLKLFPPKFWYVHGFTNGVVARTNNLLERFNRELNAAFGAPHPSLPRFIQTVEDISRRRLQLRDDISRGRA</sequence>
<gene>
    <name evidence="1" type="ORF">PHPALM_16786</name>
</gene>
<organism evidence="1 2">
    <name type="scientific">Phytophthora palmivora</name>
    <dbReference type="NCBI Taxonomy" id="4796"/>
    <lineage>
        <taxon>Eukaryota</taxon>
        <taxon>Sar</taxon>
        <taxon>Stramenopiles</taxon>
        <taxon>Oomycota</taxon>
        <taxon>Peronosporomycetes</taxon>
        <taxon>Peronosporales</taxon>
        <taxon>Peronosporaceae</taxon>
        <taxon>Phytophthora</taxon>
    </lineage>
</organism>
<comment type="caution">
    <text evidence="1">The sequence shown here is derived from an EMBL/GenBank/DDBJ whole genome shotgun (WGS) entry which is preliminary data.</text>
</comment>
<dbReference type="Proteomes" id="UP000237271">
    <property type="component" value="Unassembled WGS sequence"/>
</dbReference>
<evidence type="ECO:0008006" key="3">
    <source>
        <dbReference type="Google" id="ProtNLM"/>
    </source>
</evidence>
<name>A0A2P4XNX5_9STRA</name>
<evidence type="ECO:0000313" key="2">
    <source>
        <dbReference type="Proteomes" id="UP000237271"/>
    </source>
</evidence>
<evidence type="ECO:0000313" key="1">
    <source>
        <dbReference type="EMBL" id="POM67260.1"/>
    </source>
</evidence>
<protein>
    <recommendedName>
        <fullName evidence="3">MULE transposase domain-containing protein</fullName>
    </recommendedName>
</protein>
<reference evidence="1 2" key="1">
    <citation type="journal article" date="2017" name="Genome Biol. Evol.">
        <title>Phytophthora megakarya and P. palmivora, closely related causal agents of cacao black pod rot, underwent increases in genome sizes and gene numbers by different mechanisms.</title>
        <authorList>
            <person name="Ali S.S."/>
            <person name="Shao J."/>
            <person name="Lary D.J."/>
            <person name="Kronmiller B."/>
            <person name="Shen D."/>
            <person name="Strem M.D."/>
            <person name="Amoako-Attah I."/>
            <person name="Akrofi A.Y."/>
            <person name="Begoude B.A."/>
            <person name="Ten Hoopen G.M."/>
            <person name="Coulibaly K."/>
            <person name="Kebe B.I."/>
            <person name="Melnick R.L."/>
            <person name="Guiltinan M.J."/>
            <person name="Tyler B.M."/>
            <person name="Meinhardt L.W."/>
            <person name="Bailey B.A."/>
        </authorList>
    </citation>
    <scope>NUCLEOTIDE SEQUENCE [LARGE SCALE GENOMIC DNA]</scope>
    <source>
        <strain evidence="2">sbr112.9</strain>
    </source>
</reference>